<dbReference type="PANTHER" id="PTHR37832:SF1">
    <property type="entry name" value="STRESS-RESPONSE A_B BARREL DOMAIN-CONTAINING PROTEIN"/>
    <property type="match status" value="1"/>
</dbReference>
<dbReference type="InterPro" id="IPR011008">
    <property type="entry name" value="Dimeric_a/b-barrel"/>
</dbReference>
<evidence type="ECO:0000313" key="2">
    <source>
        <dbReference type="EMBL" id="KEF56371.1"/>
    </source>
</evidence>
<keyword evidence="3" id="KW-1185">Reference proteome</keyword>
<gene>
    <name evidence="2" type="ORF">A1O9_07952</name>
</gene>
<dbReference type="InterPro" id="IPR013097">
    <property type="entry name" value="Dabb"/>
</dbReference>
<name>A0A072P937_9EURO</name>
<dbReference type="SMART" id="SM00886">
    <property type="entry name" value="Dabb"/>
    <property type="match status" value="1"/>
</dbReference>
<dbReference type="HOGENOM" id="CLU_080664_6_1_1"/>
<dbReference type="Gene3D" id="3.30.70.100">
    <property type="match status" value="1"/>
</dbReference>
<proteinExistence type="predicted"/>
<comment type="caution">
    <text evidence="2">The sequence shown here is derived from an EMBL/GenBank/DDBJ whole genome shotgun (WGS) entry which is preliminary data.</text>
</comment>
<dbReference type="PANTHER" id="PTHR37832">
    <property type="entry name" value="BLL2683 PROTEIN"/>
    <property type="match status" value="1"/>
</dbReference>
<dbReference type="RefSeq" id="XP_013258961.1">
    <property type="nucleotide sequence ID" value="XM_013403507.1"/>
</dbReference>
<dbReference type="VEuPathDB" id="FungiDB:A1O9_07952"/>
<dbReference type="Pfam" id="PF07876">
    <property type="entry name" value="Dabb"/>
    <property type="match status" value="1"/>
</dbReference>
<evidence type="ECO:0000259" key="1">
    <source>
        <dbReference type="PROSITE" id="PS51502"/>
    </source>
</evidence>
<dbReference type="SUPFAM" id="SSF54909">
    <property type="entry name" value="Dimeric alpha+beta barrel"/>
    <property type="match status" value="1"/>
</dbReference>
<dbReference type="OrthoDB" id="42919at2759"/>
<feature type="domain" description="Stress-response A/B barrel" evidence="1">
    <location>
        <begin position="3"/>
        <end position="98"/>
    </location>
</feature>
<dbReference type="PROSITE" id="PS51502">
    <property type="entry name" value="S_R_A_B_BARREL"/>
    <property type="match status" value="1"/>
</dbReference>
<sequence>MPIYHIVLFKLKPGVTSAQLSSWTKETKAMVGRIPGLLKLEVNKPLPSTAHRGQGFDMGLVATLEKADDVKVYAEHPVHLAYVDCIPSSWTFRGSVQETTNILTCT</sequence>
<dbReference type="Proteomes" id="UP000027920">
    <property type="component" value="Unassembled WGS sequence"/>
</dbReference>
<protein>
    <recommendedName>
        <fullName evidence="1">Stress-response A/B barrel domain-containing protein</fullName>
    </recommendedName>
</protein>
<accession>A0A072P937</accession>
<reference evidence="2 3" key="1">
    <citation type="submission" date="2013-03" db="EMBL/GenBank/DDBJ databases">
        <title>The Genome Sequence of Exophiala aquamarina CBS 119918.</title>
        <authorList>
            <consortium name="The Broad Institute Genomics Platform"/>
            <person name="Cuomo C."/>
            <person name="de Hoog S."/>
            <person name="Gorbushina A."/>
            <person name="Walker B."/>
            <person name="Young S.K."/>
            <person name="Zeng Q."/>
            <person name="Gargeya S."/>
            <person name="Fitzgerald M."/>
            <person name="Haas B."/>
            <person name="Abouelleil A."/>
            <person name="Allen A.W."/>
            <person name="Alvarado L."/>
            <person name="Arachchi H.M."/>
            <person name="Berlin A.M."/>
            <person name="Chapman S.B."/>
            <person name="Gainer-Dewar J."/>
            <person name="Goldberg J."/>
            <person name="Griggs A."/>
            <person name="Gujja S."/>
            <person name="Hansen M."/>
            <person name="Howarth C."/>
            <person name="Imamovic A."/>
            <person name="Ireland A."/>
            <person name="Larimer J."/>
            <person name="McCowan C."/>
            <person name="Murphy C."/>
            <person name="Pearson M."/>
            <person name="Poon T.W."/>
            <person name="Priest M."/>
            <person name="Roberts A."/>
            <person name="Saif S."/>
            <person name="Shea T."/>
            <person name="Sisk P."/>
            <person name="Sykes S."/>
            <person name="Wortman J."/>
            <person name="Nusbaum C."/>
            <person name="Birren B."/>
        </authorList>
    </citation>
    <scope>NUCLEOTIDE SEQUENCE [LARGE SCALE GENOMIC DNA]</scope>
    <source>
        <strain evidence="2 3">CBS 119918</strain>
    </source>
</reference>
<evidence type="ECO:0000313" key="3">
    <source>
        <dbReference type="Proteomes" id="UP000027920"/>
    </source>
</evidence>
<dbReference type="GeneID" id="25282865"/>
<organism evidence="2 3">
    <name type="scientific">Exophiala aquamarina CBS 119918</name>
    <dbReference type="NCBI Taxonomy" id="1182545"/>
    <lineage>
        <taxon>Eukaryota</taxon>
        <taxon>Fungi</taxon>
        <taxon>Dikarya</taxon>
        <taxon>Ascomycota</taxon>
        <taxon>Pezizomycotina</taxon>
        <taxon>Eurotiomycetes</taxon>
        <taxon>Chaetothyriomycetidae</taxon>
        <taxon>Chaetothyriales</taxon>
        <taxon>Herpotrichiellaceae</taxon>
        <taxon>Exophiala</taxon>
    </lineage>
</organism>
<dbReference type="AlphaFoldDB" id="A0A072P937"/>
<dbReference type="STRING" id="1182545.A0A072P937"/>
<dbReference type="EMBL" id="AMGV01000006">
    <property type="protein sequence ID" value="KEF56371.1"/>
    <property type="molecule type" value="Genomic_DNA"/>
</dbReference>